<evidence type="ECO:0000259" key="2">
    <source>
        <dbReference type="Pfam" id="PF20153"/>
    </source>
</evidence>
<gene>
    <name evidence="3" type="ORF">NLI96_g12946</name>
</gene>
<keyword evidence="1" id="KW-1133">Transmembrane helix</keyword>
<organism evidence="3 4">
    <name type="scientific">Meripilus lineatus</name>
    <dbReference type="NCBI Taxonomy" id="2056292"/>
    <lineage>
        <taxon>Eukaryota</taxon>
        <taxon>Fungi</taxon>
        <taxon>Dikarya</taxon>
        <taxon>Basidiomycota</taxon>
        <taxon>Agaricomycotina</taxon>
        <taxon>Agaricomycetes</taxon>
        <taxon>Polyporales</taxon>
        <taxon>Meripilaceae</taxon>
        <taxon>Meripilus</taxon>
    </lineage>
</organism>
<keyword evidence="4" id="KW-1185">Reference proteome</keyword>
<dbReference type="Pfam" id="PF20153">
    <property type="entry name" value="DUF6535"/>
    <property type="match status" value="1"/>
</dbReference>
<name>A0AAD5USV0_9APHY</name>
<accession>A0AAD5USV0</accession>
<dbReference type="Proteomes" id="UP001212997">
    <property type="component" value="Unassembled WGS sequence"/>
</dbReference>
<protein>
    <recommendedName>
        <fullName evidence="2">DUF6535 domain-containing protein</fullName>
    </recommendedName>
</protein>
<comment type="caution">
    <text evidence="3">The sequence shown here is derived from an EMBL/GenBank/DDBJ whole genome shotgun (WGS) entry which is preliminary data.</text>
</comment>
<sequence length="433" mass="48544">MQLSSLSVNSGFINSTYMPPPSPPFSPVPYSLSVAILWSISLVLSLVTASLGMLVKQWLREYLAKSNISPEQCCQVRLYRIVGLRKYKVTEIASLLPILLQIALILFFIGLILFVQSVHTSITIIVSVFVGIWLLFIVGTTLLPIISPSCPYKTPFLKGAFLHIRSGLTWVAKASFIQQYFPELPHPLFVEESTGAMTAETKIEVLKEAYETFRDVQSWEIVTRCVYLNSPLESLRMFSQFIRRMHNSEITLSSDLEGLFDLAQLRIIFKSMATYLRSVSTLANKDLKSDWFDLDDIAHLVTLQKLWMEFQPSESSDAALDDMIKRLMQPGHIFSIREPSVQFVSSYILSISGLSPSDLPETIDKYTMWRVAYYATSALDSGSGNGAGFKCSASLPHLLEICRTFPSSAQDVQRPKMTDGGGRGIFLNSQAVW</sequence>
<evidence type="ECO:0000256" key="1">
    <source>
        <dbReference type="SAM" id="Phobius"/>
    </source>
</evidence>
<evidence type="ECO:0000313" key="3">
    <source>
        <dbReference type="EMBL" id="KAJ3473548.1"/>
    </source>
</evidence>
<reference evidence="3" key="1">
    <citation type="submission" date="2022-07" db="EMBL/GenBank/DDBJ databases">
        <title>Genome Sequence of Physisporinus lineatus.</title>
        <authorList>
            <person name="Buettner E."/>
        </authorList>
    </citation>
    <scope>NUCLEOTIDE SEQUENCE</scope>
    <source>
        <strain evidence="3">VT162</strain>
    </source>
</reference>
<keyword evidence="1" id="KW-0472">Membrane</keyword>
<dbReference type="InterPro" id="IPR045338">
    <property type="entry name" value="DUF6535"/>
</dbReference>
<feature type="transmembrane region" description="Helical" evidence="1">
    <location>
        <begin position="121"/>
        <end position="146"/>
    </location>
</feature>
<dbReference type="AlphaFoldDB" id="A0AAD5USV0"/>
<feature type="transmembrane region" description="Helical" evidence="1">
    <location>
        <begin position="30"/>
        <end position="55"/>
    </location>
</feature>
<feature type="transmembrane region" description="Helical" evidence="1">
    <location>
        <begin position="95"/>
        <end position="115"/>
    </location>
</feature>
<feature type="domain" description="DUF6535" evidence="2">
    <location>
        <begin position="10"/>
        <end position="116"/>
    </location>
</feature>
<keyword evidence="1" id="KW-0812">Transmembrane</keyword>
<dbReference type="EMBL" id="JANAWD010001348">
    <property type="protein sequence ID" value="KAJ3473548.1"/>
    <property type="molecule type" value="Genomic_DNA"/>
</dbReference>
<evidence type="ECO:0000313" key="4">
    <source>
        <dbReference type="Proteomes" id="UP001212997"/>
    </source>
</evidence>
<proteinExistence type="predicted"/>